<evidence type="ECO:0000313" key="5">
    <source>
        <dbReference type="EMBL" id="POZ89684.1"/>
    </source>
</evidence>
<dbReference type="PANTHER" id="PTHR11586:SF37">
    <property type="entry name" value="TRNA-BINDING DOMAIN-CONTAINING PROTEIN"/>
    <property type="match status" value="1"/>
</dbReference>
<dbReference type="PROSITE" id="PS50886">
    <property type="entry name" value="TRBD"/>
    <property type="match status" value="1"/>
</dbReference>
<organism evidence="5 6">
    <name type="scientific">Petrotoga halophila DSM 16923</name>
    <dbReference type="NCBI Taxonomy" id="1122953"/>
    <lineage>
        <taxon>Bacteria</taxon>
        <taxon>Thermotogati</taxon>
        <taxon>Thermotogota</taxon>
        <taxon>Thermotogae</taxon>
        <taxon>Petrotogales</taxon>
        <taxon>Petrotogaceae</taxon>
        <taxon>Petrotoga</taxon>
    </lineage>
</organism>
<sequence length="109" mass="12419">MIQYEDFAKVEMRVGKIIQVGDFPKARKPAYQLTIDFGEYGLKHSSAQIKEVYKKEKLLNRLVIAVTNFSPKQIANFISEVLVLGVNNEKGQVVLLHPDKEVPLGERVY</sequence>
<dbReference type="AlphaFoldDB" id="A0A2S5E960"/>
<dbReference type="RefSeq" id="WP_103899279.1">
    <property type="nucleotide sequence ID" value="NZ_JALY01000285.1"/>
</dbReference>
<feature type="domain" description="TRNA-binding" evidence="4">
    <location>
        <begin position="6"/>
        <end position="109"/>
    </location>
</feature>
<dbReference type="NCBIfam" id="NF007495">
    <property type="entry name" value="PRK10089.1-4"/>
    <property type="match status" value="1"/>
</dbReference>
<dbReference type="Gene3D" id="2.40.50.140">
    <property type="entry name" value="Nucleic acid-binding proteins"/>
    <property type="match status" value="1"/>
</dbReference>
<dbReference type="InterPro" id="IPR012340">
    <property type="entry name" value="NA-bd_OB-fold"/>
</dbReference>
<reference evidence="5 6" key="1">
    <citation type="submission" date="2014-01" db="EMBL/GenBank/DDBJ databases">
        <title>Comparative genomics of Petrotoga.</title>
        <authorList>
            <person name="Chow K."/>
            <person name="Charchuk R."/>
            <person name="Nesbo C.L."/>
        </authorList>
    </citation>
    <scope>NUCLEOTIDE SEQUENCE [LARGE SCALE GENOMIC DNA]</scope>
    <source>
        <strain evidence="5 6">DSM 16923</strain>
    </source>
</reference>
<dbReference type="NCBIfam" id="NF007494">
    <property type="entry name" value="PRK10089.1-3"/>
    <property type="match status" value="1"/>
</dbReference>
<dbReference type="InterPro" id="IPR051270">
    <property type="entry name" value="Tyrosine-tRNA_ligase_regulator"/>
</dbReference>
<gene>
    <name evidence="5" type="ORF">AA81_12820</name>
</gene>
<name>A0A2S5E960_9BACT</name>
<accession>A0A2S5E960</accession>
<dbReference type="Pfam" id="PF01588">
    <property type="entry name" value="tRNA_bind"/>
    <property type="match status" value="1"/>
</dbReference>
<evidence type="ECO:0000256" key="1">
    <source>
        <dbReference type="ARBA" id="ARBA00022555"/>
    </source>
</evidence>
<dbReference type="NCBIfam" id="TIGR02222">
    <property type="entry name" value="chap_CsaA"/>
    <property type="match status" value="1"/>
</dbReference>
<keyword evidence="1 3" id="KW-0820">tRNA-binding</keyword>
<comment type="caution">
    <text evidence="5">The sequence shown here is derived from an EMBL/GenBank/DDBJ whole genome shotgun (WGS) entry which is preliminary data.</text>
</comment>
<evidence type="ECO:0000256" key="2">
    <source>
        <dbReference type="ARBA" id="ARBA00022884"/>
    </source>
</evidence>
<dbReference type="FunFam" id="2.40.50.140:FF:000165">
    <property type="entry name" value="Chaperone CsaA"/>
    <property type="match status" value="1"/>
</dbReference>
<dbReference type="GO" id="GO:0000049">
    <property type="term" value="F:tRNA binding"/>
    <property type="evidence" value="ECO:0007669"/>
    <property type="project" value="UniProtKB-UniRule"/>
</dbReference>
<dbReference type="CDD" id="cd02798">
    <property type="entry name" value="tRNA_bind_CsaA"/>
    <property type="match status" value="1"/>
</dbReference>
<proteinExistence type="predicted"/>
<evidence type="ECO:0000259" key="4">
    <source>
        <dbReference type="PROSITE" id="PS50886"/>
    </source>
</evidence>
<dbReference type="InterPro" id="IPR008231">
    <property type="entry name" value="CsaA"/>
</dbReference>
<keyword evidence="6" id="KW-1185">Reference proteome</keyword>
<evidence type="ECO:0000313" key="6">
    <source>
        <dbReference type="Proteomes" id="UP000236950"/>
    </source>
</evidence>
<dbReference type="Proteomes" id="UP000236950">
    <property type="component" value="Unassembled WGS sequence"/>
</dbReference>
<dbReference type="EMBL" id="JALY01000285">
    <property type="protein sequence ID" value="POZ89684.1"/>
    <property type="molecule type" value="Genomic_DNA"/>
</dbReference>
<dbReference type="PANTHER" id="PTHR11586">
    <property type="entry name" value="TRNA-AMINOACYLATION COFACTOR ARC1 FAMILY MEMBER"/>
    <property type="match status" value="1"/>
</dbReference>
<keyword evidence="2 3" id="KW-0694">RNA-binding</keyword>
<evidence type="ECO:0000256" key="3">
    <source>
        <dbReference type="PROSITE-ProRule" id="PRU00209"/>
    </source>
</evidence>
<dbReference type="SUPFAM" id="SSF50249">
    <property type="entry name" value="Nucleic acid-binding proteins"/>
    <property type="match status" value="1"/>
</dbReference>
<dbReference type="InterPro" id="IPR002547">
    <property type="entry name" value="tRNA-bd_dom"/>
</dbReference>
<protein>
    <submittedName>
        <fullName evidence="5">Molecular chaperone</fullName>
    </submittedName>
</protein>